<feature type="region of interest" description="Disordered" evidence="1">
    <location>
        <begin position="1"/>
        <end position="32"/>
    </location>
</feature>
<feature type="non-terminal residue" evidence="2">
    <location>
        <position position="284"/>
    </location>
</feature>
<proteinExistence type="predicted"/>
<evidence type="ECO:0000313" key="3">
    <source>
        <dbReference type="Proteomes" id="UP000553632"/>
    </source>
</evidence>
<keyword evidence="3" id="KW-1185">Reference proteome</keyword>
<comment type="caution">
    <text evidence="2">The sequence shown here is derived from an EMBL/GenBank/DDBJ whole genome shotgun (WGS) entry which is preliminary data.</text>
</comment>
<name>A0A7J6QD02_PEROL</name>
<reference evidence="2 3" key="1">
    <citation type="submission" date="2020-04" db="EMBL/GenBank/DDBJ databases">
        <title>Perkinsus olseni comparative genomics.</title>
        <authorList>
            <person name="Bogema D.R."/>
        </authorList>
    </citation>
    <scope>NUCLEOTIDE SEQUENCE [LARGE SCALE GENOMIC DNA]</scope>
    <source>
        <strain evidence="2 3">ATCC PRA-207</strain>
    </source>
</reference>
<gene>
    <name evidence="2" type="ORF">FOZ63_011020</name>
</gene>
<dbReference type="AlphaFoldDB" id="A0A7J6QD02"/>
<feature type="compositionally biased region" description="Low complexity" evidence="1">
    <location>
        <begin position="1"/>
        <end position="22"/>
    </location>
</feature>
<dbReference type="EMBL" id="JABANO010033862">
    <property type="protein sequence ID" value="KAF4706087.1"/>
    <property type="molecule type" value="Genomic_DNA"/>
</dbReference>
<sequence>MKMRASSSSSSSARNPTTTSRRSSSRGRDNATTVTWGDDTTIYKADSYDKRLRSIQWIKLHCLKEWATELILEGLFPATHRPRENAGKSVYGSLEHLKGWWDALLRAYANNDDVMAKEIEARFNTAIQEGLLQVMMDTHDDNDDTGVMHVYRKSQEAWLAAMSSSSPRSSSSSSSRILDALTKPLTLLWDWLNNEDRPRQEEDGALFTTSQFAGYLATLYRQEILPYYYYYHKCMTEHEQASSTTNIDALLNGLIRAKLEVDDDMKYDEDQLSASIIEQSLATA</sequence>
<protein>
    <submittedName>
        <fullName evidence="2">Uncharacterized protein</fullName>
    </submittedName>
</protein>
<dbReference type="Proteomes" id="UP000553632">
    <property type="component" value="Unassembled WGS sequence"/>
</dbReference>
<evidence type="ECO:0000313" key="2">
    <source>
        <dbReference type="EMBL" id="KAF4706087.1"/>
    </source>
</evidence>
<organism evidence="2 3">
    <name type="scientific">Perkinsus olseni</name>
    <name type="common">Perkinsus atlanticus</name>
    <dbReference type="NCBI Taxonomy" id="32597"/>
    <lineage>
        <taxon>Eukaryota</taxon>
        <taxon>Sar</taxon>
        <taxon>Alveolata</taxon>
        <taxon>Perkinsozoa</taxon>
        <taxon>Perkinsea</taxon>
        <taxon>Perkinsida</taxon>
        <taxon>Perkinsidae</taxon>
        <taxon>Perkinsus</taxon>
    </lineage>
</organism>
<evidence type="ECO:0000256" key="1">
    <source>
        <dbReference type="SAM" id="MobiDB-lite"/>
    </source>
</evidence>
<accession>A0A7J6QD02</accession>